<dbReference type="AlphaFoldDB" id="A1ZRM5"/>
<evidence type="ECO:0000313" key="1">
    <source>
        <dbReference type="EMBL" id="EAY26931.1"/>
    </source>
</evidence>
<proteinExistence type="predicted"/>
<organism evidence="1 2">
    <name type="scientific">Microscilla marina ATCC 23134</name>
    <dbReference type="NCBI Taxonomy" id="313606"/>
    <lineage>
        <taxon>Bacteria</taxon>
        <taxon>Pseudomonadati</taxon>
        <taxon>Bacteroidota</taxon>
        <taxon>Cytophagia</taxon>
        <taxon>Cytophagales</taxon>
        <taxon>Microscillaceae</taxon>
        <taxon>Microscilla</taxon>
    </lineage>
</organism>
<evidence type="ECO:0000313" key="2">
    <source>
        <dbReference type="Proteomes" id="UP000004095"/>
    </source>
</evidence>
<gene>
    <name evidence="1" type="ORF">M23134_03582</name>
</gene>
<comment type="caution">
    <text evidence="1">The sequence shown here is derived from an EMBL/GenBank/DDBJ whole genome shotgun (WGS) entry which is preliminary data.</text>
</comment>
<name>A1ZRM5_MICM2</name>
<reference evidence="1 2" key="1">
    <citation type="submission" date="2007-01" db="EMBL/GenBank/DDBJ databases">
        <authorList>
            <person name="Haygood M."/>
            <person name="Podell S."/>
            <person name="Anderson C."/>
            <person name="Hopkinson B."/>
            <person name="Roe K."/>
            <person name="Barbeau K."/>
            <person name="Gaasterland T."/>
            <person name="Ferriera S."/>
            <person name="Johnson J."/>
            <person name="Kravitz S."/>
            <person name="Beeson K."/>
            <person name="Sutton G."/>
            <person name="Rogers Y.-H."/>
            <person name="Friedman R."/>
            <person name="Frazier M."/>
            <person name="Venter J.C."/>
        </authorList>
    </citation>
    <scope>NUCLEOTIDE SEQUENCE [LARGE SCALE GENOMIC DNA]</scope>
    <source>
        <strain evidence="1 2">ATCC 23134</strain>
    </source>
</reference>
<keyword evidence="2" id="KW-1185">Reference proteome</keyword>
<sequence>MVRARVNLKSSFITFIKKNRETINKQEQAPNKLALFVLR</sequence>
<accession>A1ZRM5</accession>
<dbReference type="Proteomes" id="UP000004095">
    <property type="component" value="Unassembled WGS sequence"/>
</dbReference>
<dbReference type="EMBL" id="AAWS01000028">
    <property type="protein sequence ID" value="EAY26931.1"/>
    <property type="molecule type" value="Genomic_DNA"/>
</dbReference>
<protein>
    <submittedName>
        <fullName evidence="1">Uncharacterized protein</fullName>
    </submittedName>
</protein>